<organism evidence="1">
    <name type="scientific">uncultured Thermomicrobiales bacterium</name>
    <dbReference type="NCBI Taxonomy" id="1645740"/>
    <lineage>
        <taxon>Bacteria</taxon>
        <taxon>Pseudomonadati</taxon>
        <taxon>Thermomicrobiota</taxon>
        <taxon>Thermomicrobia</taxon>
        <taxon>Thermomicrobiales</taxon>
        <taxon>environmental samples</taxon>
    </lineage>
</organism>
<protein>
    <submittedName>
        <fullName evidence="1">Uncharacterized protein</fullName>
    </submittedName>
</protein>
<dbReference type="EMBL" id="CADCWI010000062">
    <property type="protein sequence ID" value="CAA9553086.1"/>
    <property type="molecule type" value="Genomic_DNA"/>
</dbReference>
<gene>
    <name evidence="1" type="ORF">AVDCRST_MAG43-1221</name>
</gene>
<evidence type="ECO:0000313" key="1">
    <source>
        <dbReference type="EMBL" id="CAA9553086.1"/>
    </source>
</evidence>
<accession>A0A6J4UK42</accession>
<dbReference type="AlphaFoldDB" id="A0A6J4UK42"/>
<sequence length="37" mass="4270">MERMADVAQYLAEDAGQKVVHPAISTLRMRPQRRCLQ</sequence>
<reference evidence="1" key="1">
    <citation type="submission" date="2020-02" db="EMBL/GenBank/DDBJ databases">
        <authorList>
            <person name="Meier V. D."/>
        </authorList>
    </citation>
    <scope>NUCLEOTIDE SEQUENCE</scope>
    <source>
        <strain evidence="1">AVDCRST_MAG43</strain>
    </source>
</reference>
<name>A0A6J4UK42_9BACT</name>
<proteinExistence type="predicted"/>